<reference evidence="2" key="1">
    <citation type="submission" date="2020-10" db="EMBL/GenBank/DDBJ databases">
        <authorList>
            <person name="Han B."/>
            <person name="Lu T."/>
            <person name="Zhao Q."/>
            <person name="Huang X."/>
            <person name="Zhao Y."/>
        </authorList>
    </citation>
    <scope>NUCLEOTIDE SEQUENCE</scope>
</reference>
<gene>
    <name evidence="2" type="ORF">NCGR_LOCUS33388</name>
</gene>
<dbReference type="EMBL" id="CAJGYO010000008">
    <property type="protein sequence ID" value="CAD6249571.1"/>
    <property type="molecule type" value="Genomic_DNA"/>
</dbReference>
<dbReference type="Proteomes" id="UP000604825">
    <property type="component" value="Unassembled WGS sequence"/>
</dbReference>
<organism evidence="2 3">
    <name type="scientific">Miscanthus lutarioriparius</name>
    <dbReference type="NCBI Taxonomy" id="422564"/>
    <lineage>
        <taxon>Eukaryota</taxon>
        <taxon>Viridiplantae</taxon>
        <taxon>Streptophyta</taxon>
        <taxon>Embryophyta</taxon>
        <taxon>Tracheophyta</taxon>
        <taxon>Spermatophyta</taxon>
        <taxon>Magnoliopsida</taxon>
        <taxon>Liliopsida</taxon>
        <taxon>Poales</taxon>
        <taxon>Poaceae</taxon>
        <taxon>PACMAD clade</taxon>
        <taxon>Panicoideae</taxon>
        <taxon>Andropogonodae</taxon>
        <taxon>Andropogoneae</taxon>
        <taxon>Saccharinae</taxon>
        <taxon>Miscanthus</taxon>
    </lineage>
</organism>
<dbReference type="AlphaFoldDB" id="A0A811PP90"/>
<name>A0A811PP90_9POAL</name>
<evidence type="ECO:0000313" key="3">
    <source>
        <dbReference type="Proteomes" id="UP000604825"/>
    </source>
</evidence>
<proteinExistence type="predicted"/>
<evidence type="ECO:0000256" key="1">
    <source>
        <dbReference type="SAM" id="SignalP"/>
    </source>
</evidence>
<feature type="signal peptide" evidence="1">
    <location>
        <begin position="1"/>
        <end position="28"/>
    </location>
</feature>
<accession>A0A811PP90</accession>
<evidence type="ECO:0000313" key="2">
    <source>
        <dbReference type="EMBL" id="CAD6249571.1"/>
    </source>
</evidence>
<dbReference type="OrthoDB" id="684886at2759"/>
<dbReference type="PANTHER" id="PTHR35547:SF6">
    <property type="match status" value="1"/>
</dbReference>
<dbReference type="PANTHER" id="PTHR35547">
    <property type="entry name" value="OS06G0249350 PROTEIN-RELATED"/>
    <property type="match status" value="1"/>
</dbReference>
<protein>
    <submittedName>
        <fullName evidence="2">Uncharacterized protein</fullName>
    </submittedName>
</protein>
<keyword evidence="3" id="KW-1185">Reference proteome</keyword>
<comment type="caution">
    <text evidence="2">The sequence shown here is derived from an EMBL/GenBank/DDBJ whole genome shotgun (WGS) entry which is preliminary data.</text>
</comment>
<keyword evidence="1" id="KW-0732">Signal</keyword>
<sequence>MAMMTRFVFPLMVVVLIMLLASSGSSSARRLEGDTWAGEATSGDHPVIQSIKHLYLQQKGADHSCGSFSPQNPSCHHG</sequence>
<feature type="chain" id="PRO_5032438290" evidence="1">
    <location>
        <begin position="29"/>
        <end position="78"/>
    </location>
</feature>